<dbReference type="EMBL" id="LQZG01000002">
    <property type="protein sequence ID" value="OAB87910.1"/>
    <property type="molecule type" value="Genomic_DNA"/>
</dbReference>
<dbReference type="RefSeq" id="WP_068273757.1">
    <property type="nucleotide sequence ID" value="NZ_CAJGVE010000003.1"/>
</dbReference>
<dbReference type="InterPro" id="IPR036390">
    <property type="entry name" value="WH_DNA-bd_sf"/>
</dbReference>
<proteinExistence type="predicted"/>
<dbReference type="SUPFAM" id="SSF46785">
    <property type="entry name" value="Winged helix' DNA-binding domain"/>
    <property type="match status" value="1"/>
</dbReference>
<reference evidence="1 2" key="1">
    <citation type="submission" date="2016-01" db="EMBL/GenBank/DDBJ databases">
        <title>Janibacter melonis strain CD11_4 genome sequencing and assembly.</title>
        <authorList>
            <person name="Nair G.R."/>
            <person name="Kaur G."/>
            <person name="Chander A.M."/>
            <person name="Mayilraj S."/>
        </authorList>
    </citation>
    <scope>NUCLEOTIDE SEQUENCE [LARGE SCALE GENOMIC DNA]</scope>
    <source>
        <strain evidence="1 2">CD11-4</strain>
    </source>
</reference>
<organism evidence="1 2">
    <name type="scientific">Janibacter melonis</name>
    <dbReference type="NCBI Taxonomy" id="262209"/>
    <lineage>
        <taxon>Bacteria</taxon>
        <taxon>Bacillati</taxon>
        <taxon>Actinomycetota</taxon>
        <taxon>Actinomycetes</taxon>
        <taxon>Micrococcales</taxon>
        <taxon>Intrasporangiaceae</taxon>
        <taxon>Janibacter</taxon>
    </lineage>
</organism>
<evidence type="ECO:0000313" key="1">
    <source>
        <dbReference type="EMBL" id="OAB87910.1"/>
    </source>
</evidence>
<dbReference type="InterPro" id="IPR036388">
    <property type="entry name" value="WH-like_DNA-bd_sf"/>
</dbReference>
<evidence type="ECO:0008006" key="3">
    <source>
        <dbReference type="Google" id="ProtNLM"/>
    </source>
</evidence>
<dbReference type="AlphaFoldDB" id="A0A176QE41"/>
<gene>
    <name evidence="1" type="ORF">AWH69_07770</name>
</gene>
<sequence length="259" mass="27725">MNVTRLPSQPPVPPGDEGAGLLRSAVRRDIVDTLANLEPAVREDGLTAKELGELVGLHTTTVRFHLDQLVGAGILTSHFVRSSGAGRPSKRYAVAPGELEPTEDAEGYKVLAGLLAEMFVRSDGAPMTPEEAGAAWAHTHAPSLVHHSPSSEPARSPGVWLSKVGLMIDVLREWGYTPNLRTDSSGRTAEVTLESCPFLSLARTNPEVVCGVHRGLMRGTLEVFGETETELSLEPFVEPHRCLAHVTTRAPFSRSGGTA</sequence>
<evidence type="ECO:0000313" key="2">
    <source>
        <dbReference type="Proteomes" id="UP000076976"/>
    </source>
</evidence>
<dbReference type="Proteomes" id="UP000076976">
    <property type="component" value="Unassembled WGS sequence"/>
</dbReference>
<comment type="caution">
    <text evidence="1">The sequence shown here is derived from an EMBL/GenBank/DDBJ whole genome shotgun (WGS) entry which is preliminary data.</text>
</comment>
<protein>
    <recommendedName>
        <fullName evidence="3">Helix-turn-helix domain-containing protein</fullName>
    </recommendedName>
</protein>
<dbReference type="CDD" id="cd00090">
    <property type="entry name" value="HTH_ARSR"/>
    <property type="match status" value="1"/>
</dbReference>
<dbReference type="InterPro" id="IPR011991">
    <property type="entry name" value="ArsR-like_HTH"/>
</dbReference>
<dbReference type="Pfam" id="PF12840">
    <property type="entry name" value="HTH_20"/>
    <property type="match status" value="1"/>
</dbReference>
<dbReference type="STRING" id="262209.AWH69_07770"/>
<name>A0A176QE41_9MICO</name>
<keyword evidence="2" id="KW-1185">Reference proteome</keyword>
<accession>A0A176QE41</accession>
<dbReference type="Gene3D" id="1.10.10.10">
    <property type="entry name" value="Winged helix-like DNA-binding domain superfamily/Winged helix DNA-binding domain"/>
    <property type="match status" value="1"/>
</dbReference>